<keyword evidence="1" id="KW-0969">Cilium</keyword>
<name>A0A451CX39_9GAMM</name>
<dbReference type="EMBL" id="LR217692">
    <property type="protein sequence ID" value="VFP77797.1"/>
    <property type="molecule type" value="Genomic_DNA"/>
</dbReference>
<sequence>MNNTIYSTIILDDKNVVKNDSINNKKTENIENNFQKQYVYNIKITSDHRKIINKQNMDFDDIHTQTSDITNESSKNLDDTEIGWFSVLDDQGYERFIRDGHVTINENREVAMDNYTALDNNDRPIVVPVGTKILIKNAGIIVIKEDNHQKGQDPIFLGQLKSTLLNDNDVIAHKNSKMHDLNTSGLEKYKKNDLKLKSKLMSPETMMKNYEQETINLMNTLKLVRLIESDMTAQQEDY</sequence>
<organism evidence="1 2">
    <name type="scientific">Buchnera aphidicola</name>
    <name type="common">Cinara cf. splendens/pseudotsugae 3390</name>
    <dbReference type="NCBI Taxonomy" id="2518980"/>
    <lineage>
        <taxon>Bacteria</taxon>
        <taxon>Pseudomonadati</taxon>
        <taxon>Pseudomonadota</taxon>
        <taxon>Gammaproteobacteria</taxon>
        <taxon>Enterobacterales</taxon>
        <taxon>Erwiniaceae</taxon>
        <taxon>Buchnera</taxon>
    </lineage>
</organism>
<gene>
    <name evidence="1" type="primary">flgF</name>
    <name evidence="1" type="ORF">BUCISPPS3390_222</name>
</gene>
<evidence type="ECO:0000313" key="1">
    <source>
        <dbReference type="EMBL" id="VFP77797.1"/>
    </source>
</evidence>
<protein>
    <submittedName>
        <fullName evidence="1">Flagellar basal-body rod protein FlgF</fullName>
    </submittedName>
</protein>
<dbReference type="RefSeq" id="WP_154060823.1">
    <property type="nucleotide sequence ID" value="NZ_LR217692.1"/>
</dbReference>
<evidence type="ECO:0000313" key="2">
    <source>
        <dbReference type="Proteomes" id="UP000294466"/>
    </source>
</evidence>
<dbReference type="OrthoDB" id="9804559at2"/>
<dbReference type="Proteomes" id="UP000294466">
    <property type="component" value="Chromosome"/>
</dbReference>
<reference evidence="1 2" key="1">
    <citation type="submission" date="2019-02" db="EMBL/GenBank/DDBJ databases">
        <authorList>
            <person name="Manzano-Marin A."/>
            <person name="Manzano-Marin A."/>
        </authorList>
    </citation>
    <scope>NUCLEOTIDE SEQUENCE [LARGE SCALE GENOMIC DNA]</scope>
    <source>
        <strain evidence="1 2">BuCisplendens/pseudotsugae</strain>
    </source>
</reference>
<keyword evidence="1" id="KW-0966">Cell projection</keyword>
<dbReference type="AlphaFoldDB" id="A0A451CX39"/>
<proteinExistence type="predicted"/>
<accession>A0A451CX39</accession>
<keyword evidence="1" id="KW-0282">Flagellum</keyword>